<evidence type="ECO:0000313" key="1">
    <source>
        <dbReference type="EMBL" id="GEO00576.1"/>
    </source>
</evidence>
<keyword evidence="2" id="KW-1185">Reference proteome</keyword>
<sequence>MAAALFDEVVKRYDPRLYQMLEPSAGTGAFFRLMPPGSLGVDIDPKGPGIVEADFLERRVESGRPVATIGNPPFGTTSSMAVNFFAHAATMSDVIAFVLPRTFRKRSLQNRLNENFHLVHEQIVPADAFLFMGKPYNVPAVFQIWERRDVARAPHVIETSHPDFAFTTRDEADFAIQRVGARAGRIHHDFERSANAHYFVRVADRSTRAIDRIQRIMRKLDFAAAAQNVAGNPSLAKSEIVALYTAFVTRQLYRKTRWRILLR</sequence>
<name>A0A512ALL2_9SPHN</name>
<gene>
    <name evidence="1" type="ORF">NSE01_24080</name>
</gene>
<dbReference type="EMBL" id="BJYR01000015">
    <property type="protein sequence ID" value="GEO00576.1"/>
    <property type="molecule type" value="Genomic_DNA"/>
</dbReference>
<comment type="caution">
    <text evidence="1">The sequence shown here is derived from an EMBL/GenBank/DDBJ whole genome shotgun (WGS) entry which is preliminary data.</text>
</comment>
<proteinExistence type="predicted"/>
<evidence type="ECO:0008006" key="3">
    <source>
        <dbReference type="Google" id="ProtNLM"/>
    </source>
</evidence>
<dbReference type="InterPro" id="IPR029063">
    <property type="entry name" value="SAM-dependent_MTases_sf"/>
</dbReference>
<organism evidence="1 2">
    <name type="scientific">Novosphingobium sediminis</name>
    <dbReference type="NCBI Taxonomy" id="707214"/>
    <lineage>
        <taxon>Bacteria</taxon>
        <taxon>Pseudomonadati</taxon>
        <taxon>Pseudomonadota</taxon>
        <taxon>Alphaproteobacteria</taxon>
        <taxon>Sphingomonadales</taxon>
        <taxon>Sphingomonadaceae</taxon>
        <taxon>Novosphingobium</taxon>
    </lineage>
</organism>
<dbReference type="Proteomes" id="UP000321464">
    <property type="component" value="Unassembled WGS sequence"/>
</dbReference>
<accession>A0A512ALL2</accession>
<evidence type="ECO:0000313" key="2">
    <source>
        <dbReference type="Proteomes" id="UP000321464"/>
    </source>
</evidence>
<dbReference type="SUPFAM" id="SSF53335">
    <property type="entry name" value="S-adenosyl-L-methionine-dependent methyltransferases"/>
    <property type="match status" value="1"/>
</dbReference>
<dbReference type="Gene3D" id="3.40.50.150">
    <property type="entry name" value="Vaccinia Virus protein VP39"/>
    <property type="match status" value="1"/>
</dbReference>
<dbReference type="AlphaFoldDB" id="A0A512ALL2"/>
<reference evidence="1 2" key="1">
    <citation type="submission" date="2019-07" db="EMBL/GenBank/DDBJ databases">
        <title>Whole genome shotgun sequence of Novosphingobium sediminis NBRC 106119.</title>
        <authorList>
            <person name="Hosoyama A."/>
            <person name="Uohara A."/>
            <person name="Ohji S."/>
            <person name="Ichikawa N."/>
        </authorList>
    </citation>
    <scope>NUCLEOTIDE SEQUENCE [LARGE SCALE GENOMIC DNA]</scope>
    <source>
        <strain evidence="1 2">NBRC 106119</strain>
    </source>
</reference>
<protein>
    <recommendedName>
        <fullName evidence="3">SAM-dependent methyltransferase</fullName>
    </recommendedName>
</protein>